<dbReference type="InterPro" id="IPR036236">
    <property type="entry name" value="Znf_C2H2_sf"/>
</dbReference>
<evidence type="ECO:0000256" key="2">
    <source>
        <dbReference type="ARBA" id="ARBA00022723"/>
    </source>
</evidence>
<dbReference type="InterPro" id="IPR013087">
    <property type="entry name" value="Znf_C2H2_type"/>
</dbReference>
<dbReference type="GO" id="GO:0000981">
    <property type="term" value="F:DNA-binding transcription factor activity, RNA polymerase II-specific"/>
    <property type="evidence" value="ECO:0000318"/>
    <property type="project" value="GO_Central"/>
</dbReference>
<dbReference type="Xenbase" id="XB-GENE-6458501">
    <property type="gene designation" value="wiz"/>
</dbReference>
<feature type="region of interest" description="Disordered" evidence="7">
    <location>
        <begin position="942"/>
        <end position="1009"/>
    </location>
</feature>
<dbReference type="GO" id="GO:0008270">
    <property type="term" value="F:zinc ion binding"/>
    <property type="evidence" value="ECO:0007669"/>
    <property type="project" value="UniProtKB-KW"/>
</dbReference>
<feature type="domain" description="C2H2-type" evidence="8">
    <location>
        <begin position="745"/>
        <end position="767"/>
    </location>
</feature>
<evidence type="ECO:0000256" key="7">
    <source>
        <dbReference type="SAM" id="MobiDB-lite"/>
    </source>
</evidence>
<dbReference type="PANTHER" id="PTHR24396">
    <property type="entry name" value="ZINC FINGER PROTEIN"/>
    <property type="match status" value="1"/>
</dbReference>
<feature type="compositionally biased region" description="Low complexity" evidence="7">
    <location>
        <begin position="909"/>
        <end position="924"/>
    </location>
</feature>
<evidence type="ECO:0000313" key="10">
    <source>
        <dbReference type="RefSeq" id="XP_017948008.1"/>
    </source>
</evidence>
<dbReference type="Pfam" id="PF23015">
    <property type="entry name" value="zf-WIZ"/>
    <property type="match status" value="1"/>
</dbReference>
<evidence type="ECO:0000256" key="4">
    <source>
        <dbReference type="ARBA" id="ARBA00022833"/>
    </source>
</evidence>
<feature type="domain" description="C2H2-type" evidence="8">
    <location>
        <begin position="1178"/>
        <end position="1205"/>
    </location>
</feature>
<feature type="compositionally biased region" description="Low complexity" evidence="7">
    <location>
        <begin position="1238"/>
        <end position="1247"/>
    </location>
</feature>
<feature type="compositionally biased region" description="Basic and acidic residues" evidence="7">
    <location>
        <begin position="1448"/>
        <end position="1460"/>
    </location>
</feature>
<feature type="region of interest" description="Disordered" evidence="7">
    <location>
        <begin position="1116"/>
        <end position="1145"/>
    </location>
</feature>
<organism evidence="9 12">
    <name type="scientific">Xenopus tropicalis</name>
    <name type="common">Western clawed frog</name>
    <name type="synonym">Silurana tropicalis</name>
    <dbReference type="NCBI Taxonomy" id="8364"/>
    <lineage>
        <taxon>Eukaryota</taxon>
        <taxon>Metazoa</taxon>
        <taxon>Chordata</taxon>
        <taxon>Craniata</taxon>
        <taxon>Vertebrata</taxon>
        <taxon>Euteleostomi</taxon>
        <taxon>Amphibia</taxon>
        <taxon>Batrachia</taxon>
        <taxon>Anura</taxon>
        <taxon>Pipoidea</taxon>
        <taxon>Pipidae</taxon>
        <taxon>Xenopodinae</taxon>
        <taxon>Xenopus</taxon>
        <taxon>Silurana</taxon>
    </lineage>
</organism>
<keyword evidence="9" id="KW-1185">Reference proteome</keyword>
<feature type="region of interest" description="Disordered" evidence="7">
    <location>
        <begin position="890"/>
        <end position="930"/>
    </location>
</feature>
<evidence type="ECO:0000256" key="3">
    <source>
        <dbReference type="ARBA" id="ARBA00022771"/>
    </source>
</evidence>
<dbReference type="PANTHER" id="PTHR24396:SF22">
    <property type="entry name" value="PROTEIN WIZ"/>
    <property type="match status" value="1"/>
</dbReference>
<dbReference type="GO" id="GO:0000978">
    <property type="term" value="F:RNA polymerase II cis-regulatory region sequence-specific DNA binding"/>
    <property type="evidence" value="ECO:0000318"/>
    <property type="project" value="GO_Central"/>
</dbReference>
<dbReference type="PROSITE" id="PS00028">
    <property type="entry name" value="ZINC_FINGER_C2H2_1"/>
    <property type="match status" value="9"/>
</dbReference>
<feature type="compositionally biased region" description="Low complexity" evidence="7">
    <location>
        <begin position="1369"/>
        <end position="1385"/>
    </location>
</feature>
<dbReference type="GO" id="GO:0006357">
    <property type="term" value="P:regulation of transcription by RNA polymerase II"/>
    <property type="evidence" value="ECO:0000318"/>
    <property type="project" value="GO_Central"/>
</dbReference>
<dbReference type="RefSeq" id="XP_031755187.1">
    <property type="nucleotide sequence ID" value="XM_031899327.1"/>
</dbReference>
<dbReference type="SUPFAM" id="SSF57667">
    <property type="entry name" value="beta-beta-alpha zinc fingers"/>
    <property type="match status" value="2"/>
</dbReference>
<feature type="compositionally biased region" description="Basic and acidic residues" evidence="7">
    <location>
        <begin position="898"/>
        <end position="908"/>
    </location>
</feature>
<feature type="region of interest" description="Disordered" evidence="7">
    <location>
        <begin position="1230"/>
        <end position="1270"/>
    </location>
</feature>
<feature type="compositionally biased region" description="Polar residues" evidence="7">
    <location>
        <begin position="382"/>
        <end position="392"/>
    </location>
</feature>
<feature type="domain" description="C2H2-type" evidence="8">
    <location>
        <begin position="274"/>
        <end position="301"/>
    </location>
</feature>
<feature type="compositionally biased region" description="Acidic residues" evidence="7">
    <location>
        <begin position="686"/>
        <end position="697"/>
    </location>
</feature>
<dbReference type="PROSITE" id="PS50157">
    <property type="entry name" value="ZINC_FINGER_C2H2_2"/>
    <property type="match status" value="8"/>
</dbReference>
<sequence>MEEVHSSYLSGHEDLDNMPFPQPSMGQNEACSSMPCPGGVEIVLVGGGKPAVGVFPEESRVRTSFSCLELEEDHREGMRLTHSMEPDGMACGLLGCPEQDHHTTTLTSPKFSLTPDDSRSLHQMNTHPPSNLASPWGFTAADPQDEGESGAVDVSSDGQYVQDRGFEWTSGLEDEAEDQSDHMMVRSEPTPITMPVFRRALQLGGMPGSWQVDSYSEEEAQVEVEEEEEEEEGSVYTCIECSIYFKKKTHLLEHMFQHSQDGEGDGSQAGEGSHACSECGKGFVDEGSLAAHRHLHQESRQKIIEEISKLENFADEGRGARLQCPKCLFGTNSSKVFVQHAKSHVKKGTNDGRGGPTPIRTQVDTVEGGESSEQMNDETWKNSEAGSDTGQGWSEDMPQGSMSFLGQGLGKAKKKTSSSWGLKSGLWREAECHKPSKSSKLPEAAVVLKRQYRTALRAGGGGREGERRQLREEVAIVVLENISPFRKKGKGHRAWGYGKRLSGGSERTQLHSNEHRLPKDSWAEDGEESIPLDVLLMDPNYEGQLEALGLRSEERECPYCPDRFHNGIGLANHVRGHLNRVGVSYNVRHFISAEEVKAIEQNYSFQKKRKKVANFDPSTFSLMRCEFCGAGFDTRAGLSSHARAHLRDFGITNWELTVSPIHVLARLLARSPGRPLPQFSSWHQDDDTDVLGSEEEDGDSLDLIRSQTLKPDSGHVLEKMPSEQSAGRAEDAKVCDWYPPGPSQTTCEVCGACFETRKGLSSHARSHLRHLGVAESESSGAPIDLLYELAKQGKLPQDESLLGAKKSGSPRTGSPRGQWGDEDGPLNLTLDGESGKETDCQFCGAWFETRKGLSSHARAHLRHLGVNDPDAKGSPIAALNSLIKSEEFKKRLSSQGTSEKDSLTKTAEESTSTEAAMSTSPASSGAARAKLTDNGTFTKIADGMVKGADDPSTTPESISHSLNAEGSGMMAANSGSLETSPFKSPSGTSAGTHANISNAGSPHSMAPDAGVHQKMAEPLHAQVKTEAGRPQGKMAEAGRPQGKMAEAGRPQGKMAEAGRPHGRMAEAGRPHGRMAEAGRPHGRMAEAGRPHGRMAEAGRPHGKMAEAGRPHGRMVEAGRPQGAQSKSSLAGLTHARPSVGGTPSAKKLKMSAACKASSEAFWSPNSSPLNLSPGSEEVRCEFCGEFFENRKGLSSHARSHLRQMGVTEWHVNGSPIDTLREILARGTFPRAGNRVGGPSSEKLLALSPPSPSSPSRPLPYSGLSPAMHRKPPRLPTYTHDWSSELSPLNLSARADPSRDIRCEFCNEFFENRKGLSSHARSHLRQMGVTEWHVNGSPIDTLREIIRKRGLPPLPHVTNIKKEPRTNDELTSPSHTLSPLSLGPSSMAREHPVSPLTGRPPNTFLSPMSPKRPASHEPRLSHSEPKSYVHLEPKPSNQAQGKVYLSGEGRPKLYIQEDNRPKSYLQSEGRPKAYLQSEGRPKMFLQSEGRAKAYVQGEGRPKQFLPGEAKARTYNKAYLHGEGKPKTFMHGEGKFKAYLHNESKPKPYLHGEGKLKAFVHADGKPKPYLQGDGKPKAYIQTELPFKVKVKASPDKTPTTLEACCELCGLYFENRKALASHARAHLRQFGVTEWCVNGSPIETLREWMKQRPQKAGAYLSYIQGGRPFSKKFKRSNQMPKAGAMEGPVTPSAKMSEAERNHGTPSVATEKPADGQMQKTERRQSKPPEVPPSREDAVSEHLPKTEETRPPPRPRPVPSLVPRPPQTSLVKFVGNIYTLKCRFCDIQFQGPLSIQEQWVRHLQHHILEMNFSKPLNSPVVTSPAQAEPATAAQ</sequence>
<dbReference type="InterPro" id="IPR051643">
    <property type="entry name" value="Transcr_Reg_ZincFinger"/>
</dbReference>
<feature type="compositionally biased region" description="Basic and acidic residues" evidence="7">
    <location>
        <begin position="1413"/>
        <end position="1432"/>
    </location>
</feature>
<reference evidence="10 11" key="1">
    <citation type="submission" date="2025-04" db="UniProtKB">
        <authorList>
            <consortium name="RefSeq"/>
        </authorList>
    </citation>
    <scope>IDENTIFICATION</scope>
    <source>
        <strain evidence="10 11">Nigerian</strain>
        <tissue evidence="10 11">Liver and blood</tissue>
    </source>
</reference>
<feature type="compositionally biased region" description="Polar residues" evidence="7">
    <location>
        <begin position="973"/>
        <end position="1001"/>
    </location>
</feature>
<dbReference type="KEGG" id="xtr:100488780"/>
<evidence type="ECO:0000313" key="9">
    <source>
        <dbReference type="Proteomes" id="UP000008143"/>
    </source>
</evidence>
<dbReference type="CTD" id="58525"/>
<feature type="region of interest" description="Disordered" evidence="7">
    <location>
        <begin position="677"/>
        <end position="697"/>
    </location>
</feature>
<dbReference type="Gene3D" id="3.30.160.60">
    <property type="entry name" value="Classic Zinc Finger"/>
    <property type="match status" value="2"/>
</dbReference>
<evidence type="ECO:0000313" key="11">
    <source>
        <dbReference type="RefSeq" id="XP_031755186.1"/>
    </source>
</evidence>
<protein>
    <submittedName>
        <fullName evidence="10 11">Protein Wiz isoform X1</fullName>
    </submittedName>
</protein>
<keyword evidence="2" id="KW-0479">Metal-binding</keyword>
<dbReference type="OMA" id="QTWTVNA"/>
<evidence type="ECO:0000256" key="1">
    <source>
        <dbReference type="ARBA" id="ARBA00004123"/>
    </source>
</evidence>
<feature type="region of interest" description="Disordered" evidence="7">
    <location>
        <begin position="345"/>
        <end position="392"/>
    </location>
</feature>
<feature type="region of interest" description="Disordered" evidence="7">
    <location>
        <begin position="1351"/>
        <end position="1470"/>
    </location>
</feature>
<feature type="domain" description="C2H2-type" evidence="8">
    <location>
        <begin position="236"/>
        <end position="263"/>
    </location>
</feature>
<feature type="region of interest" description="Disordered" evidence="7">
    <location>
        <begin position="114"/>
        <end position="155"/>
    </location>
</feature>
<feature type="region of interest" description="Disordered" evidence="7">
    <location>
        <begin position="1667"/>
        <end position="1763"/>
    </location>
</feature>
<dbReference type="Proteomes" id="UP000008143">
    <property type="component" value="Chromosome 3"/>
</dbReference>
<accession>A0A8J1JBD8</accession>
<feature type="domain" description="C2H2-type" evidence="8">
    <location>
        <begin position="1300"/>
        <end position="1327"/>
    </location>
</feature>
<keyword evidence="4" id="KW-0862">Zinc</keyword>
<comment type="subcellular location">
    <subcellularLocation>
        <location evidence="1">Nucleus</location>
    </subcellularLocation>
</comment>
<keyword evidence="3 6" id="KW-0863">Zinc-finger</keyword>
<keyword evidence="5" id="KW-0539">Nucleus</keyword>
<gene>
    <name evidence="10 11 12 13" type="primary">wiz</name>
</gene>
<dbReference type="GeneID" id="100488780"/>
<feature type="compositionally biased region" description="Pro residues" evidence="7">
    <location>
        <begin position="1248"/>
        <end position="1257"/>
    </location>
</feature>
<feature type="compositionally biased region" description="Polar residues" evidence="7">
    <location>
        <begin position="951"/>
        <end position="964"/>
    </location>
</feature>
<feature type="domain" description="C2H2-type" evidence="8">
    <location>
        <begin position="838"/>
        <end position="860"/>
    </location>
</feature>
<dbReference type="RefSeq" id="XP_031755186.1">
    <property type="nucleotide sequence ID" value="XM_031899326.1"/>
</dbReference>
<evidence type="ECO:0000256" key="5">
    <source>
        <dbReference type="ARBA" id="ARBA00023242"/>
    </source>
</evidence>
<dbReference type="OrthoDB" id="8963894at2759"/>
<dbReference type="SMART" id="SM00355">
    <property type="entry name" value="ZnF_C2H2"/>
    <property type="match status" value="11"/>
</dbReference>
<dbReference type="RefSeq" id="XP_017948008.1">
    <property type="nucleotide sequence ID" value="XM_018092519.2"/>
</dbReference>
<feature type="compositionally biased region" description="Basic and acidic residues" evidence="7">
    <location>
        <begin position="1716"/>
        <end position="1747"/>
    </location>
</feature>
<proteinExistence type="predicted"/>
<dbReference type="InterPro" id="IPR055125">
    <property type="entry name" value="Wiz_C_Znf"/>
</dbReference>
<feature type="region of interest" description="Disordered" evidence="7">
    <location>
        <begin position="1024"/>
        <end position="1078"/>
    </location>
</feature>
<feature type="compositionally biased region" description="Polar residues" evidence="7">
    <location>
        <begin position="121"/>
        <end position="133"/>
    </location>
</feature>
<feature type="domain" description="C2H2-type" evidence="8">
    <location>
        <begin position="1601"/>
        <end position="1623"/>
    </location>
</feature>
<feature type="compositionally biased region" description="Basic and acidic residues" evidence="7">
    <location>
        <begin position="1056"/>
        <end position="1078"/>
    </location>
</feature>
<feature type="domain" description="C2H2-type" evidence="8">
    <location>
        <begin position="623"/>
        <end position="645"/>
    </location>
</feature>
<feature type="compositionally biased region" description="Pro residues" evidence="7">
    <location>
        <begin position="1748"/>
        <end position="1762"/>
    </location>
</feature>
<evidence type="ECO:0000256" key="6">
    <source>
        <dbReference type="PROSITE-ProRule" id="PRU00042"/>
    </source>
</evidence>
<dbReference type="AGR" id="Xenbase:XB-GENE-6458501"/>
<evidence type="ECO:0000259" key="8">
    <source>
        <dbReference type="PROSITE" id="PS50157"/>
    </source>
</evidence>
<feature type="region of interest" description="Disordered" evidence="7">
    <location>
        <begin position="799"/>
        <end position="833"/>
    </location>
</feature>
<evidence type="ECO:0000313" key="12">
    <source>
        <dbReference type="RefSeq" id="XP_031755187.1"/>
    </source>
</evidence>
<evidence type="ECO:0000313" key="13">
    <source>
        <dbReference type="Xenbase" id="XB-GENE-6458501"/>
    </source>
</evidence>
<name>A0A8J1JBD8_XENTR</name>
<dbReference type="GO" id="GO:0005634">
    <property type="term" value="C:nucleus"/>
    <property type="evidence" value="ECO:0000318"/>
    <property type="project" value="GO_Central"/>
</dbReference>